<reference evidence="2" key="1">
    <citation type="journal article" date="2009" name="BMC Genomics">
        <title>The complete genome sequence of Staphylothermus marinus reveals differences in sulfur metabolism among heterotrophic Crenarchaeota.</title>
        <authorList>
            <person name="Anderson I.J."/>
            <person name="Dharmarajan L."/>
            <person name="Rodriguez J."/>
            <person name="Hooper S."/>
            <person name="Porat I."/>
            <person name="Ulrich L.E."/>
            <person name="Elkins J.G."/>
            <person name="Mavromatis K."/>
            <person name="Sun H."/>
            <person name="Land M."/>
            <person name="Lapidus A."/>
            <person name="Lucas S."/>
            <person name="Barry K."/>
            <person name="Huber H."/>
            <person name="Zhulin I.B."/>
            <person name="Whitman W.B."/>
            <person name="Mukhopadhyay B."/>
            <person name="Woese C."/>
            <person name="Bristow J."/>
            <person name="Kyrpides N."/>
        </authorList>
    </citation>
    <scope>NUCLEOTIDE SEQUENCE [LARGE SCALE GENOMIC DNA]</scope>
    <source>
        <strain evidence="2">ATCC 43588 / DSM 3639 / JCM 9404 / F1</strain>
    </source>
</reference>
<dbReference type="Proteomes" id="UP000000254">
    <property type="component" value="Chromosome"/>
</dbReference>
<evidence type="ECO:0000313" key="2">
    <source>
        <dbReference type="Proteomes" id="UP000000254"/>
    </source>
</evidence>
<evidence type="ECO:0000313" key="1">
    <source>
        <dbReference type="EMBL" id="ABN70101.1"/>
    </source>
</evidence>
<dbReference type="EMBL" id="CP000575">
    <property type="protein sequence ID" value="ABN70101.1"/>
    <property type="molecule type" value="Genomic_DNA"/>
</dbReference>
<protein>
    <submittedName>
        <fullName evidence="1">Uncharacterized protein</fullName>
    </submittedName>
</protein>
<organism evidence="1 2">
    <name type="scientific">Staphylothermus marinus (strain ATCC 43588 / DSM 3639 / JCM 9404 / F1)</name>
    <dbReference type="NCBI Taxonomy" id="399550"/>
    <lineage>
        <taxon>Archaea</taxon>
        <taxon>Thermoproteota</taxon>
        <taxon>Thermoprotei</taxon>
        <taxon>Desulfurococcales</taxon>
        <taxon>Desulfurococcaceae</taxon>
        <taxon>Staphylothermus</taxon>
    </lineage>
</organism>
<sequence>MSEISIVIDLAKSPHVQLPWNKAIELLECIGENTSITRDLEESLRIIRNFEEFYRFSKKRFEEYIAPPKEQRDVILGRVIVHKIKLFKKDSENNVEIVFDRRFSIDEVISCLKKIGYTNVNIQKQFI</sequence>
<accession>A3DN91</accession>
<keyword evidence="2" id="KW-1185">Reference proteome</keyword>
<proteinExistence type="predicted"/>
<dbReference type="AlphaFoldDB" id="A3DN91"/>
<name>A3DN91_STAMF</name>
<dbReference type="OrthoDB" id="45575at2157"/>
<dbReference type="GeneID" id="4908017"/>
<dbReference type="RefSeq" id="WP_011839292.1">
    <property type="nucleotide sequence ID" value="NC_009033.1"/>
</dbReference>
<dbReference type="HOGENOM" id="CLU_161132_0_0_2"/>
<gene>
    <name evidence="1" type="ordered locus">Smar_1003</name>
</gene>
<reference evidence="1 2" key="2">
    <citation type="journal article" date="2009" name="Stand. Genomic Sci.">
        <title>Complete genome sequence of Staphylothermus marinus Stetter and Fiala 1986 type strain F1.</title>
        <authorList>
            <person name="Anderson I.J."/>
            <person name="Sun H."/>
            <person name="Lapidus A."/>
            <person name="Copeland A."/>
            <person name="Glavina Del Rio T."/>
            <person name="Tice H."/>
            <person name="Dalin E."/>
            <person name="Lucas S."/>
            <person name="Barry K."/>
            <person name="Land M."/>
            <person name="Richardson P."/>
            <person name="Huber H."/>
            <person name="Kyrpides N.C."/>
        </authorList>
    </citation>
    <scope>NUCLEOTIDE SEQUENCE [LARGE SCALE GENOMIC DNA]</scope>
    <source>
        <strain evidence="2">ATCC 43588 / DSM 3639 / JCM 9404 / F1</strain>
    </source>
</reference>
<dbReference type="eggNOG" id="arCOG04292">
    <property type="taxonomic scope" value="Archaea"/>
</dbReference>
<dbReference type="KEGG" id="smr:Smar_1003"/>